<dbReference type="PANTHER" id="PTHR45398:SF1">
    <property type="entry name" value="ENZYME, PUTATIVE (JCVI)-RELATED"/>
    <property type="match status" value="1"/>
</dbReference>
<organism evidence="2 3">
    <name type="scientific">Podospora fimiseda</name>
    <dbReference type="NCBI Taxonomy" id="252190"/>
    <lineage>
        <taxon>Eukaryota</taxon>
        <taxon>Fungi</taxon>
        <taxon>Dikarya</taxon>
        <taxon>Ascomycota</taxon>
        <taxon>Pezizomycotina</taxon>
        <taxon>Sordariomycetes</taxon>
        <taxon>Sordariomycetidae</taxon>
        <taxon>Sordariales</taxon>
        <taxon>Podosporaceae</taxon>
        <taxon>Podospora</taxon>
    </lineage>
</organism>
<comment type="caution">
    <text evidence="2">The sequence shown here is derived from an EMBL/GenBank/DDBJ whole genome shotgun (WGS) entry which is preliminary data.</text>
</comment>
<dbReference type="Gene3D" id="3.30.559.10">
    <property type="entry name" value="Chloramphenicol acetyltransferase-like domain"/>
    <property type="match status" value="1"/>
</dbReference>
<dbReference type="EMBL" id="MU865553">
    <property type="protein sequence ID" value="KAK4221394.1"/>
    <property type="molecule type" value="Genomic_DNA"/>
</dbReference>
<gene>
    <name evidence="2" type="ORF">QBC38DRAFT_504947</name>
</gene>
<proteinExistence type="inferred from homology"/>
<evidence type="ECO:0000313" key="3">
    <source>
        <dbReference type="Proteomes" id="UP001301958"/>
    </source>
</evidence>
<protein>
    <submittedName>
        <fullName evidence="2">Uncharacterized protein</fullName>
    </submittedName>
</protein>
<name>A0AAN7BEZ6_9PEZI</name>
<reference evidence="2" key="1">
    <citation type="journal article" date="2023" name="Mol. Phylogenet. Evol.">
        <title>Genome-scale phylogeny and comparative genomics of the fungal order Sordariales.</title>
        <authorList>
            <person name="Hensen N."/>
            <person name="Bonometti L."/>
            <person name="Westerberg I."/>
            <person name="Brannstrom I.O."/>
            <person name="Guillou S."/>
            <person name="Cros-Aarteil S."/>
            <person name="Calhoun S."/>
            <person name="Haridas S."/>
            <person name="Kuo A."/>
            <person name="Mondo S."/>
            <person name="Pangilinan J."/>
            <person name="Riley R."/>
            <person name="LaButti K."/>
            <person name="Andreopoulos B."/>
            <person name="Lipzen A."/>
            <person name="Chen C."/>
            <person name="Yan M."/>
            <person name="Daum C."/>
            <person name="Ng V."/>
            <person name="Clum A."/>
            <person name="Steindorff A."/>
            <person name="Ohm R.A."/>
            <person name="Martin F."/>
            <person name="Silar P."/>
            <person name="Natvig D.O."/>
            <person name="Lalanne C."/>
            <person name="Gautier V."/>
            <person name="Ament-Velasquez S.L."/>
            <person name="Kruys A."/>
            <person name="Hutchinson M.I."/>
            <person name="Powell A.J."/>
            <person name="Barry K."/>
            <person name="Miller A.N."/>
            <person name="Grigoriev I.V."/>
            <person name="Debuchy R."/>
            <person name="Gladieux P."/>
            <person name="Hiltunen Thoren M."/>
            <person name="Johannesson H."/>
        </authorList>
    </citation>
    <scope>NUCLEOTIDE SEQUENCE</scope>
    <source>
        <strain evidence="2">CBS 990.96</strain>
    </source>
</reference>
<comment type="similarity">
    <text evidence="1">Belongs to the NRP synthetase family.</text>
</comment>
<sequence>MAQTGITNPVEIEDVYPCSAMQQDILLDQISGSSEAYHSRRAWAAVVKRHGILRTVFAENRSLAACETSPFFQAVLKKPKVNVQRLSIEGEHDGQVVSALFEWEGGAPTYMRKQPEHRVCLCITASGWIYS</sequence>
<dbReference type="AlphaFoldDB" id="A0AAN7BEZ6"/>
<dbReference type="SUPFAM" id="SSF52777">
    <property type="entry name" value="CoA-dependent acyltransferases"/>
    <property type="match status" value="1"/>
</dbReference>
<evidence type="ECO:0000256" key="1">
    <source>
        <dbReference type="ARBA" id="ARBA00029454"/>
    </source>
</evidence>
<dbReference type="PANTHER" id="PTHR45398">
    <property type="match status" value="1"/>
</dbReference>
<accession>A0AAN7BEZ6</accession>
<dbReference type="Proteomes" id="UP001301958">
    <property type="component" value="Unassembled WGS sequence"/>
</dbReference>
<evidence type="ECO:0000313" key="2">
    <source>
        <dbReference type="EMBL" id="KAK4221394.1"/>
    </source>
</evidence>
<reference evidence="2" key="2">
    <citation type="submission" date="2023-05" db="EMBL/GenBank/DDBJ databases">
        <authorList>
            <consortium name="Lawrence Berkeley National Laboratory"/>
            <person name="Steindorff A."/>
            <person name="Hensen N."/>
            <person name="Bonometti L."/>
            <person name="Westerberg I."/>
            <person name="Brannstrom I.O."/>
            <person name="Guillou S."/>
            <person name="Cros-Aarteil S."/>
            <person name="Calhoun S."/>
            <person name="Haridas S."/>
            <person name="Kuo A."/>
            <person name="Mondo S."/>
            <person name="Pangilinan J."/>
            <person name="Riley R."/>
            <person name="Labutti K."/>
            <person name="Andreopoulos B."/>
            <person name="Lipzen A."/>
            <person name="Chen C."/>
            <person name="Yanf M."/>
            <person name="Daum C."/>
            <person name="Ng V."/>
            <person name="Clum A."/>
            <person name="Ohm R."/>
            <person name="Martin F."/>
            <person name="Silar P."/>
            <person name="Natvig D."/>
            <person name="Lalanne C."/>
            <person name="Gautier V."/>
            <person name="Ament-Velasquez S.L."/>
            <person name="Kruys A."/>
            <person name="Hutchinson M.I."/>
            <person name="Powell A.J."/>
            <person name="Barry K."/>
            <person name="Miller A.N."/>
            <person name="Grigoriev I.V."/>
            <person name="Debuchy R."/>
            <person name="Gladieux P."/>
            <person name="Thoren M.H."/>
            <person name="Johannesson H."/>
        </authorList>
    </citation>
    <scope>NUCLEOTIDE SEQUENCE</scope>
    <source>
        <strain evidence="2">CBS 990.96</strain>
    </source>
</reference>
<keyword evidence="3" id="KW-1185">Reference proteome</keyword>
<dbReference type="InterPro" id="IPR023213">
    <property type="entry name" value="CAT-like_dom_sf"/>
</dbReference>